<dbReference type="OrthoDB" id="2266at2"/>
<comment type="subcellular location">
    <subcellularLocation>
        <location evidence="1">Cell inner membrane</location>
        <topology evidence="1">Multi-pass membrane protein</topology>
    </subcellularLocation>
</comment>
<feature type="transmembrane region" description="Helical" evidence="7">
    <location>
        <begin position="314"/>
        <end position="344"/>
    </location>
</feature>
<organism evidence="9 10">
    <name type="scientific">Cloacibacillus porcorum</name>
    <dbReference type="NCBI Taxonomy" id="1197717"/>
    <lineage>
        <taxon>Bacteria</taxon>
        <taxon>Thermotogati</taxon>
        <taxon>Synergistota</taxon>
        <taxon>Synergistia</taxon>
        <taxon>Synergistales</taxon>
        <taxon>Synergistaceae</taxon>
        <taxon>Cloacibacillus</taxon>
    </lineage>
</organism>
<name>A0A1B2I2V7_9BACT</name>
<accession>A0A1B2I2V7</accession>
<dbReference type="GeneID" id="83056990"/>
<feature type="domain" description="TRAP C4-dicarboxylate transport system permease DctM subunit" evidence="8">
    <location>
        <begin position="7"/>
        <end position="414"/>
    </location>
</feature>
<proteinExistence type="predicted"/>
<evidence type="ECO:0000256" key="4">
    <source>
        <dbReference type="ARBA" id="ARBA00022692"/>
    </source>
</evidence>
<protein>
    <submittedName>
        <fullName evidence="9">C4-dicarboxylate ABC transporter permease</fullName>
    </submittedName>
</protein>
<feature type="transmembrane region" description="Helical" evidence="7">
    <location>
        <begin position="135"/>
        <end position="158"/>
    </location>
</feature>
<dbReference type="AlphaFoldDB" id="A0A1B2I2V7"/>
<keyword evidence="3" id="KW-0997">Cell inner membrane</keyword>
<feature type="transmembrane region" description="Helical" evidence="7">
    <location>
        <begin position="214"/>
        <end position="235"/>
    </location>
</feature>
<feature type="transmembrane region" description="Helical" evidence="7">
    <location>
        <begin position="356"/>
        <end position="373"/>
    </location>
</feature>
<dbReference type="PANTHER" id="PTHR33362">
    <property type="entry name" value="SIALIC ACID TRAP TRANSPORTER PERMEASE PROTEIN SIAT-RELATED"/>
    <property type="match status" value="1"/>
</dbReference>
<evidence type="ECO:0000256" key="3">
    <source>
        <dbReference type="ARBA" id="ARBA00022519"/>
    </source>
</evidence>
<dbReference type="NCBIfam" id="TIGR00786">
    <property type="entry name" value="dctM"/>
    <property type="match status" value="1"/>
</dbReference>
<feature type="transmembrane region" description="Helical" evidence="7">
    <location>
        <begin position="272"/>
        <end position="294"/>
    </location>
</feature>
<evidence type="ECO:0000256" key="5">
    <source>
        <dbReference type="ARBA" id="ARBA00022989"/>
    </source>
</evidence>
<reference evidence="9" key="1">
    <citation type="submission" date="2016-08" db="EMBL/GenBank/DDBJ databases">
        <title>Complete genome of Cloacibacillus porcorum.</title>
        <authorList>
            <person name="Looft T."/>
            <person name="Bayles D.O."/>
            <person name="Alt D.P."/>
        </authorList>
    </citation>
    <scope>NUCLEOTIDE SEQUENCE [LARGE SCALE GENOMIC DNA]</scope>
    <source>
        <strain evidence="9">CL-84</strain>
    </source>
</reference>
<evidence type="ECO:0000256" key="1">
    <source>
        <dbReference type="ARBA" id="ARBA00004429"/>
    </source>
</evidence>
<dbReference type="Pfam" id="PF06808">
    <property type="entry name" value="DctM"/>
    <property type="match status" value="1"/>
</dbReference>
<dbReference type="STRING" id="1197717.BED41_03865"/>
<gene>
    <name evidence="9" type="ORF">BED41_03865</name>
</gene>
<dbReference type="Proteomes" id="UP000093044">
    <property type="component" value="Chromosome"/>
</dbReference>
<dbReference type="InterPro" id="IPR010656">
    <property type="entry name" value="DctM"/>
</dbReference>
<evidence type="ECO:0000259" key="8">
    <source>
        <dbReference type="Pfam" id="PF06808"/>
    </source>
</evidence>
<evidence type="ECO:0000256" key="7">
    <source>
        <dbReference type="SAM" id="Phobius"/>
    </source>
</evidence>
<evidence type="ECO:0000256" key="2">
    <source>
        <dbReference type="ARBA" id="ARBA00022475"/>
    </source>
</evidence>
<keyword evidence="10" id="KW-1185">Reference proteome</keyword>
<evidence type="ECO:0000313" key="10">
    <source>
        <dbReference type="Proteomes" id="UP000093044"/>
    </source>
</evidence>
<feature type="transmembrane region" description="Helical" evidence="7">
    <location>
        <begin position="393"/>
        <end position="414"/>
    </location>
</feature>
<dbReference type="GO" id="GO:0022857">
    <property type="term" value="F:transmembrane transporter activity"/>
    <property type="evidence" value="ECO:0007669"/>
    <property type="project" value="TreeGrafter"/>
</dbReference>
<feature type="transmembrane region" description="Helical" evidence="7">
    <location>
        <begin position="241"/>
        <end position="260"/>
    </location>
</feature>
<dbReference type="PANTHER" id="PTHR33362:SF2">
    <property type="entry name" value="TRAP TRANSPORTER LARGE PERMEASE PROTEIN"/>
    <property type="match status" value="1"/>
</dbReference>
<sequence length="426" mass="45007">MEFAVLFGSFLVLILLTVPVGYAIGISTLITLYFFSDISFVMISQNAVAGVDSFSLLAIPFFILAGSLMSAGGLAKRLLNFANICVGAVTGGLAMVTTVTCMFFAALSGSAVATTSAVGSFMIPAMKEKGYDEGFAAALAAAAGTIGIIIPPSIPLVIYGVVVGASIGELFIAGIIPGIIMGVAILIVCYVISKKKGYRGTAEKLTLKSFSHSFVDAIWAFMAPGIILGGIYWGICTPTEAAVIAVLYSLFTGVVIYRELTFAKIYEAFVETLTVNGATTFMVGLSMAFASYLIMAGLPQQIASFLISITDSRIVLFMIVNLFLLAVGSLIDPIPAIIILAPILLPVMTKFGMSPVTFGVVLVANLAIGYITPPYGVNLFVAMAVAKIPMERMFKYIVALFLAMLAALMLITYCDSATMHLVRFLK</sequence>
<keyword evidence="6 7" id="KW-0472">Membrane</keyword>
<dbReference type="InterPro" id="IPR004681">
    <property type="entry name" value="TRAP_DctM"/>
</dbReference>
<evidence type="ECO:0000313" key="9">
    <source>
        <dbReference type="EMBL" id="ANZ44299.1"/>
    </source>
</evidence>
<feature type="transmembrane region" description="Helical" evidence="7">
    <location>
        <begin position="170"/>
        <end position="193"/>
    </location>
</feature>
<dbReference type="KEGG" id="cpor:BED41_03865"/>
<evidence type="ECO:0000256" key="6">
    <source>
        <dbReference type="ARBA" id="ARBA00023136"/>
    </source>
</evidence>
<keyword evidence="4 7" id="KW-0812">Transmembrane</keyword>
<dbReference type="EMBL" id="CP016757">
    <property type="protein sequence ID" value="ANZ44299.1"/>
    <property type="molecule type" value="Genomic_DNA"/>
</dbReference>
<dbReference type="PIRSF" id="PIRSF006066">
    <property type="entry name" value="HI0050"/>
    <property type="match status" value="1"/>
</dbReference>
<dbReference type="RefSeq" id="WP_066743283.1">
    <property type="nucleotide sequence ID" value="NZ_CP016757.1"/>
</dbReference>
<feature type="transmembrane region" description="Helical" evidence="7">
    <location>
        <begin position="78"/>
        <end position="96"/>
    </location>
</feature>
<feature type="transmembrane region" description="Helical" evidence="7">
    <location>
        <begin position="47"/>
        <end position="66"/>
    </location>
</feature>
<keyword evidence="2" id="KW-1003">Cell membrane</keyword>
<dbReference type="GO" id="GO:0005886">
    <property type="term" value="C:plasma membrane"/>
    <property type="evidence" value="ECO:0007669"/>
    <property type="project" value="UniProtKB-SubCell"/>
</dbReference>
<keyword evidence="5 7" id="KW-1133">Transmembrane helix</keyword>